<evidence type="ECO:0000313" key="1">
    <source>
        <dbReference type="EMBL" id="EEH46090.2"/>
    </source>
</evidence>
<protein>
    <submittedName>
        <fullName evidence="1">Uncharacterized protein</fullName>
    </submittedName>
</protein>
<sequence>MTRRSVIDRLVERITSDDGWRCWFDDSIRSTESKLGYCFAVVASLCCQATRFLTDCRFTQWFEGSTDRKQKVNNSQAFAGKTVDEEQRGKQSWVSGRWETLRASADEERTE</sequence>
<evidence type="ECO:0000313" key="2">
    <source>
        <dbReference type="Proteomes" id="UP000001628"/>
    </source>
</evidence>
<name>C1G274_PARBD</name>
<dbReference type="AlphaFoldDB" id="C1G274"/>
<gene>
    <name evidence="1" type="ORF">PADG_02240</name>
</gene>
<accession>C1G274</accession>
<dbReference type="Proteomes" id="UP000001628">
    <property type="component" value="Unassembled WGS sequence"/>
</dbReference>
<dbReference type="GeneID" id="22581753"/>
<keyword evidence="2" id="KW-1185">Reference proteome</keyword>
<dbReference type="RefSeq" id="XP_010757272.1">
    <property type="nucleotide sequence ID" value="XM_010758970.1"/>
</dbReference>
<dbReference type="VEuPathDB" id="FungiDB:PADG_02240"/>
<proteinExistence type="predicted"/>
<dbReference type="InParanoid" id="C1G274"/>
<dbReference type="EMBL" id="KN275958">
    <property type="protein sequence ID" value="EEH46090.2"/>
    <property type="molecule type" value="Genomic_DNA"/>
</dbReference>
<dbReference type="KEGG" id="pbn:PADG_02240"/>
<dbReference type="HOGENOM" id="CLU_138076_0_0_1"/>
<organism evidence="1 2">
    <name type="scientific">Paracoccidioides brasiliensis (strain Pb18)</name>
    <dbReference type="NCBI Taxonomy" id="502780"/>
    <lineage>
        <taxon>Eukaryota</taxon>
        <taxon>Fungi</taxon>
        <taxon>Dikarya</taxon>
        <taxon>Ascomycota</taxon>
        <taxon>Pezizomycotina</taxon>
        <taxon>Eurotiomycetes</taxon>
        <taxon>Eurotiomycetidae</taxon>
        <taxon>Onygenales</taxon>
        <taxon>Ajellomycetaceae</taxon>
        <taxon>Paracoccidioides</taxon>
    </lineage>
</organism>
<reference evidence="1 2" key="1">
    <citation type="journal article" date="2011" name="PLoS Genet.">
        <title>Comparative genomic analysis of human fungal pathogens causing paracoccidioidomycosis.</title>
        <authorList>
            <person name="Desjardins C.A."/>
            <person name="Champion M.D."/>
            <person name="Holder J.W."/>
            <person name="Muszewska A."/>
            <person name="Goldberg J."/>
            <person name="Bailao A.M."/>
            <person name="Brigido M.M."/>
            <person name="Ferreira M.E."/>
            <person name="Garcia A.M."/>
            <person name="Grynberg M."/>
            <person name="Gujja S."/>
            <person name="Heiman D.I."/>
            <person name="Henn M.R."/>
            <person name="Kodira C.D."/>
            <person name="Leon-Narvaez H."/>
            <person name="Longo L.V."/>
            <person name="Ma L.J."/>
            <person name="Malavazi I."/>
            <person name="Matsuo A.L."/>
            <person name="Morais F.V."/>
            <person name="Pereira M."/>
            <person name="Rodriguez-Brito S."/>
            <person name="Sakthikumar S."/>
            <person name="Salem-Izacc S.M."/>
            <person name="Sykes S.M."/>
            <person name="Teixeira M.M."/>
            <person name="Vallejo M.C."/>
            <person name="Walter M.E."/>
            <person name="Yandava C."/>
            <person name="Young S."/>
            <person name="Zeng Q."/>
            <person name="Zucker J."/>
            <person name="Felipe M.S."/>
            <person name="Goldman G.H."/>
            <person name="Haas B.J."/>
            <person name="McEwen J.G."/>
            <person name="Nino-Vega G."/>
            <person name="Puccia R."/>
            <person name="San-Blas G."/>
            <person name="Soares C.M."/>
            <person name="Birren B.W."/>
            <person name="Cuomo C.A."/>
        </authorList>
    </citation>
    <scope>NUCLEOTIDE SEQUENCE [LARGE SCALE GENOMIC DNA]</scope>
    <source>
        <strain evidence="1 2">Pb18</strain>
    </source>
</reference>
<dbReference type="eggNOG" id="ENOG502RQRY">
    <property type="taxonomic scope" value="Eukaryota"/>
</dbReference>